<evidence type="ECO:0000256" key="1">
    <source>
        <dbReference type="SAM" id="MobiDB-lite"/>
    </source>
</evidence>
<sequence length="195" mass="20453">AALKGRRIPQRPAGYLQVLGVGVRSSPRKTTLVPRPPTVPNFPARAAKPCFTRAAIAAAVSAHRASRPSPSVQAFGPPSPRGFTQDELGNKQGANAPGLVVAMGRSIAPPVEDSGGGAPRCPVRPVSAPAARTNVSRSRPSSASRSVSVRNQGVSGVGVLLDDLVMRGQFTMKELGYMQSNYQQSFPRHVGEPKL</sequence>
<gene>
    <name evidence="2" type="ORF">PGLA1383_LOCUS42184</name>
</gene>
<feature type="non-terminal residue" evidence="2">
    <location>
        <position position="195"/>
    </location>
</feature>
<keyword evidence="3" id="KW-1185">Reference proteome</keyword>
<reference evidence="2" key="1">
    <citation type="submission" date="2021-02" db="EMBL/GenBank/DDBJ databases">
        <authorList>
            <person name="Dougan E. K."/>
            <person name="Rhodes N."/>
            <person name="Thang M."/>
            <person name="Chan C."/>
        </authorList>
    </citation>
    <scope>NUCLEOTIDE SEQUENCE</scope>
</reference>
<name>A0A813GM21_POLGL</name>
<feature type="non-terminal residue" evidence="2">
    <location>
        <position position="1"/>
    </location>
</feature>
<evidence type="ECO:0000313" key="2">
    <source>
        <dbReference type="EMBL" id="CAE8625152.1"/>
    </source>
</evidence>
<feature type="region of interest" description="Disordered" evidence="1">
    <location>
        <begin position="63"/>
        <end position="149"/>
    </location>
</feature>
<comment type="caution">
    <text evidence="2">The sequence shown here is derived from an EMBL/GenBank/DDBJ whole genome shotgun (WGS) entry which is preliminary data.</text>
</comment>
<protein>
    <submittedName>
        <fullName evidence="2">Uncharacterized protein</fullName>
    </submittedName>
</protein>
<feature type="compositionally biased region" description="Low complexity" evidence="1">
    <location>
        <begin position="135"/>
        <end position="149"/>
    </location>
</feature>
<dbReference type="Proteomes" id="UP000654075">
    <property type="component" value="Unassembled WGS sequence"/>
</dbReference>
<evidence type="ECO:0000313" key="3">
    <source>
        <dbReference type="Proteomes" id="UP000654075"/>
    </source>
</evidence>
<proteinExistence type="predicted"/>
<dbReference type="EMBL" id="CAJNNV010028594">
    <property type="protein sequence ID" value="CAE8625152.1"/>
    <property type="molecule type" value="Genomic_DNA"/>
</dbReference>
<feature type="compositionally biased region" description="Low complexity" evidence="1">
    <location>
        <begin position="63"/>
        <end position="72"/>
    </location>
</feature>
<organism evidence="2 3">
    <name type="scientific">Polarella glacialis</name>
    <name type="common">Dinoflagellate</name>
    <dbReference type="NCBI Taxonomy" id="89957"/>
    <lineage>
        <taxon>Eukaryota</taxon>
        <taxon>Sar</taxon>
        <taxon>Alveolata</taxon>
        <taxon>Dinophyceae</taxon>
        <taxon>Suessiales</taxon>
        <taxon>Suessiaceae</taxon>
        <taxon>Polarella</taxon>
    </lineage>
</organism>
<dbReference type="AlphaFoldDB" id="A0A813GM21"/>
<accession>A0A813GM21</accession>